<dbReference type="EC" id="3.2.1.40" evidence="2"/>
<dbReference type="Gene3D" id="2.60.120.260">
    <property type="entry name" value="Galactose-binding domain-like"/>
    <property type="match status" value="2"/>
</dbReference>
<protein>
    <recommendedName>
        <fullName evidence="2">alpha-L-rhamnosidase</fullName>
        <ecNumber evidence="2">3.2.1.40</ecNumber>
    </recommendedName>
</protein>
<evidence type="ECO:0000256" key="1">
    <source>
        <dbReference type="ARBA" id="ARBA00001445"/>
    </source>
</evidence>
<accession>A0ABT5SE41</accession>
<name>A0ABT5SE41_9MICO</name>
<gene>
    <name evidence="8" type="ORF">PUW80_01795</name>
</gene>
<feature type="domain" description="Alpha-L-rhamnosidase C-terminal" evidence="7">
    <location>
        <begin position="768"/>
        <end position="837"/>
    </location>
</feature>
<dbReference type="Pfam" id="PF08531">
    <property type="entry name" value="Bac_rhamnosid_N"/>
    <property type="match status" value="1"/>
</dbReference>
<dbReference type="Pfam" id="PF17389">
    <property type="entry name" value="Bac_rhamnosid6H"/>
    <property type="match status" value="1"/>
</dbReference>
<organism evidence="8 9">
    <name type="scientific">Microbacterium thalli</name>
    <dbReference type="NCBI Taxonomy" id="3027921"/>
    <lineage>
        <taxon>Bacteria</taxon>
        <taxon>Bacillati</taxon>
        <taxon>Actinomycetota</taxon>
        <taxon>Actinomycetes</taxon>
        <taxon>Micrococcales</taxon>
        <taxon>Microbacteriaceae</taxon>
        <taxon>Microbacterium</taxon>
    </lineage>
</organism>
<feature type="domain" description="Bacterial alpha-L-rhamnosidase N-terminal" evidence="5">
    <location>
        <begin position="136"/>
        <end position="305"/>
    </location>
</feature>
<dbReference type="Proteomes" id="UP001218170">
    <property type="component" value="Unassembled WGS sequence"/>
</dbReference>
<dbReference type="InterPro" id="IPR035396">
    <property type="entry name" value="Bac_rhamnosid6H"/>
</dbReference>
<dbReference type="EMBL" id="JAQZCI010000001">
    <property type="protein sequence ID" value="MDD7961078.1"/>
    <property type="molecule type" value="Genomic_DNA"/>
</dbReference>
<dbReference type="InterPro" id="IPR035398">
    <property type="entry name" value="Bac_rhamnosid_C"/>
</dbReference>
<dbReference type="InterPro" id="IPR008902">
    <property type="entry name" value="Rhamnosid_concanavalin"/>
</dbReference>
<sequence>MTIAHEPRVVGLRVGRRRDISLAASARPPVSWLVEAPAAWKAARAELRLDRITVAAANPYGVLEEWPFPPLQPGDVRTLEVRVVGVDGSASAWSEAHEIRARFTDEPWTASFLGLARPTRAAQPFLARRAFAVAATVISAELRVAAHGVYHARLNGADVDDGVLHPGWTAYQHRLPLQLTDVSALLRPGEVNTLAVEVAGGWYTETYGFGETAERFYGDQPRIAPLLRLRHKDGRIEDISGDERWRLFGDGELVSSGIYAGEEVDLRRHPSGWETQAFDDAAWEAPALARPDRDPVPIDIEPVRRIRSLPVVAVPDSADPDRVLLDFGQNLVGRVRFRVSGPAGTRIVLRHAEVIDAGRVNTRPLRAAAATDTFVLDGADDTVCEPRFTFHGFRYVEVTGYPGELDPTDFAAVVLHTDLTRTGWFSCSDERLNRLHENIVWSFAGNALSLPTDCPQRDERLGWTGDAQVFAPTAASLFDTDAFFASWLTDVVAEQASRGGRVPTVVPQTLGSLGETMAAGWGDAITVIPTVLHERFGDRTLLARMIGPMRAWVDAVSDAAGPDRLWERGFQYGDWLDPTVARPDKAKTDPGLVATAYFARSARLVSDALDRAGDGDAATRYAVLADDVRGAFVATYVTPRGRLASDAPTAYALALEFDLLPAALRPAAAERLAFLLRAGGYRMATGFLGTPLVLDALLSGGQEGAAEQLLLQTMCPSWLYPLSQGATTVWERWDGIRPDGTLHPSGMTSFNHYALGSVGDVLHRRVGGLACDAPGWSRLRIQPWFISSLQHARVAHDTPRGRAGVEWHRDAAAPDRLRVRAQVPHGVTAWVDLGDRAPFEVGAGDHTWEVTVALRRSPEIGVDTDLAVIADAPGACAAVSRTIAVHSPEMATEFDAYIRWVPGRRLRDELAAVSAPAALVARIDAALAGVPT</sequence>
<evidence type="ECO:0000259" key="4">
    <source>
        <dbReference type="Pfam" id="PF05592"/>
    </source>
</evidence>
<dbReference type="PANTHER" id="PTHR33307:SF6">
    <property type="entry name" value="ALPHA-RHAMNOSIDASE (EUROFUNG)-RELATED"/>
    <property type="match status" value="1"/>
</dbReference>
<keyword evidence="9" id="KW-1185">Reference proteome</keyword>
<feature type="domain" description="Alpha-L-rhamnosidase six-hairpin glycosidase" evidence="6">
    <location>
        <begin position="421"/>
        <end position="766"/>
    </location>
</feature>
<comment type="caution">
    <text evidence="8">The sequence shown here is derived from an EMBL/GenBank/DDBJ whole genome shotgun (WGS) entry which is preliminary data.</text>
</comment>
<keyword evidence="3 8" id="KW-0378">Hydrolase</keyword>
<dbReference type="GO" id="GO:0016787">
    <property type="term" value="F:hydrolase activity"/>
    <property type="evidence" value="ECO:0007669"/>
    <property type="project" value="UniProtKB-KW"/>
</dbReference>
<evidence type="ECO:0000313" key="8">
    <source>
        <dbReference type="EMBL" id="MDD7961078.1"/>
    </source>
</evidence>
<dbReference type="PANTHER" id="PTHR33307">
    <property type="entry name" value="ALPHA-RHAMNOSIDASE (EUROFUNG)"/>
    <property type="match status" value="1"/>
</dbReference>
<feature type="domain" description="Alpha-L-rhamnosidase concanavalin-like" evidence="4">
    <location>
        <begin position="319"/>
        <end position="416"/>
    </location>
</feature>
<reference evidence="8 9" key="1">
    <citation type="submission" date="2023-02" db="EMBL/GenBank/DDBJ databases">
        <title>Study of novel species of the Microbacterium genus.</title>
        <authorList>
            <person name="Arroyo-Herrera I."/>
            <person name="Roman-Ponce B."/>
            <person name="Vasquez-Murrieta M.S."/>
        </authorList>
    </citation>
    <scope>NUCLEOTIDE SEQUENCE [LARGE SCALE GENOMIC DNA]</scope>
    <source>
        <strain evidence="8 9">NE1TT3</strain>
    </source>
</reference>
<dbReference type="Gene3D" id="1.50.10.10">
    <property type="match status" value="1"/>
</dbReference>
<dbReference type="InterPro" id="IPR013737">
    <property type="entry name" value="Bac_rhamnosid_N"/>
</dbReference>
<dbReference type="SUPFAM" id="SSF48208">
    <property type="entry name" value="Six-hairpin glycosidases"/>
    <property type="match status" value="1"/>
</dbReference>
<dbReference type="Pfam" id="PF05592">
    <property type="entry name" value="Bac_rhamnosid"/>
    <property type="match status" value="1"/>
</dbReference>
<dbReference type="Pfam" id="PF17390">
    <property type="entry name" value="Bac_rhamnosid_C"/>
    <property type="match status" value="1"/>
</dbReference>
<dbReference type="InterPro" id="IPR012341">
    <property type="entry name" value="6hp_glycosidase-like_sf"/>
</dbReference>
<proteinExistence type="predicted"/>
<dbReference type="RefSeq" id="WP_274263720.1">
    <property type="nucleotide sequence ID" value="NZ_JAQZCI010000001.1"/>
</dbReference>
<evidence type="ECO:0000256" key="3">
    <source>
        <dbReference type="ARBA" id="ARBA00022801"/>
    </source>
</evidence>
<dbReference type="Gene3D" id="2.60.420.10">
    <property type="entry name" value="Maltose phosphorylase, domain 3"/>
    <property type="match status" value="1"/>
</dbReference>
<dbReference type="InterPro" id="IPR008928">
    <property type="entry name" value="6-hairpin_glycosidase_sf"/>
</dbReference>
<evidence type="ECO:0000259" key="6">
    <source>
        <dbReference type="Pfam" id="PF17389"/>
    </source>
</evidence>
<evidence type="ECO:0000256" key="2">
    <source>
        <dbReference type="ARBA" id="ARBA00012652"/>
    </source>
</evidence>
<dbReference type="InterPro" id="IPR016007">
    <property type="entry name" value="Alpha_rhamnosid"/>
</dbReference>
<evidence type="ECO:0000259" key="7">
    <source>
        <dbReference type="Pfam" id="PF17390"/>
    </source>
</evidence>
<evidence type="ECO:0000259" key="5">
    <source>
        <dbReference type="Pfam" id="PF08531"/>
    </source>
</evidence>
<evidence type="ECO:0000313" key="9">
    <source>
        <dbReference type="Proteomes" id="UP001218170"/>
    </source>
</evidence>
<comment type="catalytic activity">
    <reaction evidence="1">
        <text>Hydrolysis of terminal non-reducing alpha-L-rhamnose residues in alpha-L-rhamnosides.</text>
        <dbReference type="EC" id="3.2.1.40"/>
    </reaction>
</comment>